<dbReference type="AlphaFoldDB" id="A0A5C5YEG1"/>
<dbReference type="GO" id="GO:0015293">
    <property type="term" value="F:symporter activity"/>
    <property type="evidence" value="ECO:0007669"/>
    <property type="project" value="UniProtKB-KW"/>
</dbReference>
<keyword evidence="9" id="KW-1185">Reference proteome</keyword>
<dbReference type="GO" id="GO:0015086">
    <property type="term" value="F:cadmium ion transmembrane transporter activity"/>
    <property type="evidence" value="ECO:0007669"/>
    <property type="project" value="TreeGrafter"/>
</dbReference>
<dbReference type="Proteomes" id="UP000318053">
    <property type="component" value="Unassembled WGS sequence"/>
</dbReference>
<evidence type="ECO:0000256" key="7">
    <source>
        <dbReference type="SAM" id="Phobius"/>
    </source>
</evidence>
<accession>A0A5C5YEG1</accession>
<feature type="transmembrane region" description="Helical" evidence="7">
    <location>
        <begin position="123"/>
        <end position="142"/>
    </location>
</feature>
<keyword evidence="4" id="KW-0769">Symport</keyword>
<feature type="transmembrane region" description="Helical" evidence="7">
    <location>
        <begin position="376"/>
        <end position="397"/>
    </location>
</feature>
<keyword evidence="5 7" id="KW-1133">Transmembrane helix</keyword>
<keyword evidence="6 7" id="KW-0472">Membrane</keyword>
<feature type="transmembrane region" description="Helical" evidence="7">
    <location>
        <begin position="85"/>
        <end position="117"/>
    </location>
</feature>
<feature type="transmembrane region" description="Helical" evidence="7">
    <location>
        <begin position="229"/>
        <end position="252"/>
    </location>
</feature>
<evidence type="ECO:0000256" key="4">
    <source>
        <dbReference type="ARBA" id="ARBA00022847"/>
    </source>
</evidence>
<evidence type="ECO:0000256" key="5">
    <source>
        <dbReference type="ARBA" id="ARBA00022989"/>
    </source>
</evidence>
<evidence type="ECO:0000313" key="9">
    <source>
        <dbReference type="Proteomes" id="UP000318053"/>
    </source>
</evidence>
<evidence type="ECO:0000256" key="2">
    <source>
        <dbReference type="ARBA" id="ARBA00022448"/>
    </source>
</evidence>
<dbReference type="EMBL" id="SJPK01000002">
    <property type="protein sequence ID" value="TWT74136.1"/>
    <property type="molecule type" value="Genomic_DNA"/>
</dbReference>
<protein>
    <submittedName>
        <fullName evidence="8">Divalent metal cation transporter MntH</fullName>
    </submittedName>
</protein>
<evidence type="ECO:0000313" key="8">
    <source>
        <dbReference type="EMBL" id="TWT74136.1"/>
    </source>
</evidence>
<feature type="transmembrane region" description="Helical" evidence="7">
    <location>
        <begin position="272"/>
        <end position="295"/>
    </location>
</feature>
<feature type="transmembrane region" description="Helical" evidence="7">
    <location>
        <begin position="345"/>
        <end position="364"/>
    </location>
</feature>
<dbReference type="GO" id="GO:0034755">
    <property type="term" value="P:iron ion transmembrane transport"/>
    <property type="evidence" value="ECO:0007669"/>
    <property type="project" value="TreeGrafter"/>
</dbReference>
<feature type="transmembrane region" description="Helical" evidence="7">
    <location>
        <begin position="187"/>
        <end position="209"/>
    </location>
</feature>
<dbReference type="GO" id="GO:0005384">
    <property type="term" value="F:manganese ion transmembrane transporter activity"/>
    <property type="evidence" value="ECO:0007669"/>
    <property type="project" value="TreeGrafter"/>
</dbReference>
<reference evidence="8 9" key="1">
    <citation type="submission" date="2019-02" db="EMBL/GenBank/DDBJ databases">
        <title>Deep-cultivation of Planctomycetes and their phenomic and genomic characterization uncovers novel biology.</title>
        <authorList>
            <person name="Wiegand S."/>
            <person name="Jogler M."/>
            <person name="Boedeker C."/>
            <person name="Pinto D."/>
            <person name="Vollmers J."/>
            <person name="Rivas-Marin E."/>
            <person name="Kohn T."/>
            <person name="Peeters S.H."/>
            <person name="Heuer A."/>
            <person name="Rast P."/>
            <person name="Oberbeckmann S."/>
            <person name="Bunk B."/>
            <person name="Jeske O."/>
            <person name="Meyerdierks A."/>
            <person name="Storesund J.E."/>
            <person name="Kallscheuer N."/>
            <person name="Luecker S."/>
            <person name="Lage O.M."/>
            <person name="Pohl T."/>
            <person name="Merkel B.J."/>
            <person name="Hornburger P."/>
            <person name="Mueller R.-W."/>
            <person name="Bruemmer F."/>
            <person name="Labrenz M."/>
            <person name="Spormann A.M."/>
            <person name="Op Den Camp H."/>
            <person name="Overmann J."/>
            <person name="Amann R."/>
            <person name="Jetten M.S.M."/>
            <person name="Mascher T."/>
            <person name="Medema M.H."/>
            <person name="Devos D.P."/>
            <person name="Kaster A.-K."/>
            <person name="Ovreas L."/>
            <person name="Rohde M."/>
            <person name="Galperin M.Y."/>
            <person name="Jogler C."/>
        </authorList>
    </citation>
    <scope>NUCLEOTIDE SEQUENCE [LARGE SCALE GENOMIC DNA]</scope>
    <source>
        <strain evidence="8 9">CA85</strain>
    </source>
</reference>
<dbReference type="RefSeq" id="WP_146390175.1">
    <property type="nucleotide sequence ID" value="NZ_SJPK01000002.1"/>
</dbReference>
<dbReference type="InterPro" id="IPR001046">
    <property type="entry name" value="NRAMP_fam"/>
</dbReference>
<name>A0A5C5YEG1_9BACT</name>
<comment type="subcellular location">
    <subcellularLocation>
        <location evidence="1">Membrane</location>
        <topology evidence="1">Multi-pass membrane protein</topology>
    </subcellularLocation>
</comment>
<feature type="transmembrane region" description="Helical" evidence="7">
    <location>
        <begin position="12"/>
        <end position="33"/>
    </location>
</feature>
<dbReference type="NCBIfam" id="NF037982">
    <property type="entry name" value="Nramp_1"/>
    <property type="match status" value="1"/>
</dbReference>
<proteinExistence type="predicted"/>
<keyword evidence="3 7" id="KW-0812">Transmembrane</keyword>
<dbReference type="PANTHER" id="PTHR11706:SF33">
    <property type="entry name" value="NATURAL RESISTANCE-ASSOCIATED MACROPHAGE PROTEIN 2"/>
    <property type="match status" value="1"/>
</dbReference>
<evidence type="ECO:0000256" key="6">
    <source>
        <dbReference type="ARBA" id="ARBA00023136"/>
    </source>
</evidence>
<organism evidence="8 9">
    <name type="scientific">Allorhodopirellula solitaria</name>
    <dbReference type="NCBI Taxonomy" id="2527987"/>
    <lineage>
        <taxon>Bacteria</taxon>
        <taxon>Pseudomonadati</taxon>
        <taxon>Planctomycetota</taxon>
        <taxon>Planctomycetia</taxon>
        <taxon>Pirellulales</taxon>
        <taxon>Pirellulaceae</taxon>
        <taxon>Allorhodopirellula</taxon>
    </lineage>
</organism>
<comment type="caution">
    <text evidence="8">The sequence shown here is derived from an EMBL/GenBank/DDBJ whole genome shotgun (WGS) entry which is preliminary data.</text>
</comment>
<dbReference type="GO" id="GO:0005886">
    <property type="term" value="C:plasma membrane"/>
    <property type="evidence" value="ECO:0007669"/>
    <property type="project" value="TreeGrafter"/>
</dbReference>
<dbReference type="OrthoDB" id="9787548at2"/>
<feature type="transmembrane region" description="Helical" evidence="7">
    <location>
        <begin position="315"/>
        <end position="333"/>
    </location>
</feature>
<keyword evidence="2" id="KW-0813">Transport</keyword>
<dbReference type="PANTHER" id="PTHR11706">
    <property type="entry name" value="SOLUTE CARRIER PROTEIN FAMILY 11 MEMBER"/>
    <property type="match status" value="1"/>
</dbReference>
<gene>
    <name evidence="8" type="primary">mntH</name>
    <name evidence="8" type="ORF">CA85_10220</name>
</gene>
<dbReference type="Pfam" id="PF01566">
    <property type="entry name" value="Nramp"/>
    <property type="match status" value="1"/>
</dbReference>
<feature type="transmembrane region" description="Helical" evidence="7">
    <location>
        <begin position="45"/>
        <end position="64"/>
    </location>
</feature>
<feature type="transmembrane region" description="Helical" evidence="7">
    <location>
        <begin position="147"/>
        <end position="167"/>
    </location>
</feature>
<evidence type="ECO:0000256" key="3">
    <source>
        <dbReference type="ARBA" id="ARBA00022692"/>
    </source>
</evidence>
<sequence>MTDQPQEHARWMDHIGPALILATVVIGPGSLTLNTIAGGTYGYQLLWVPAIGTIFMLVFTWIAARIGLVTGRTLFDLTRQAYGRGLAALGSFGGFLAVLAFQAGNSAAVGFAAAAILGGDFRVWAAVFTLVGLALVFLPNLYEKLELLVKVVVGLMLVTFAGTLLMVGIDVPEAANGLIPNFPDADAALLTLGMAATTFSVVGAVYQGYLMREKAWGTEHLASESIDSLIGISVLGLISTIILLTSAAVMQGADTFSAQAMAMQLEPLVGSFAFYLFTFGFFFASLSSLIVNPLIGGTLLADGLNQETKMEGRPVRIYTAIAILVGLAIVLVFDGSPIELLRFAQGVAVIAFPVLGFLILAIGRNRELMGVYVTPLWVHAIAIVGYAVLIAIVINYVRIILA</sequence>
<evidence type="ECO:0000256" key="1">
    <source>
        <dbReference type="ARBA" id="ARBA00004141"/>
    </source>
</evidence>